<dbReference type="AlphaFoldDB" id="A0A842J9V7"/>
<comment type="caution">
    <text evidence="1">The sequence shown here is derived from an EMBL/GenBank/DDBJ whole genome shotgun (WGS) entry which is preliminary data.</text>
</comment>
<dbReference type="EMBL" id="JACMSE010000003">
    <property type="protein sequence ID" value="MBC2888902.1"/>
    <property type="molecule type" value="Genomic_DNA"/>
</dbReference>
<reference evidence="1 2" key="1">
    <citation type="submission" date="2020-08" db="EMBL/GenBank/DDBJ databases">
        <authorList>
            <person name="Liu C."/>
            <person name="Sun Q."/>
        </authorList>
    </citation>
    <scope>NUCLEOTIDE SEQUENCE [LARGE SCALE GENOMIC DNA]</scope>
    <source>
        <strain evidence="1 2">N22</strain>
    </source>
</reference>
<evidence type="ECO:0000313" key="2">
    <source>
        <dbReference type="Proteomes" id="UP000587396"/>
    </source>
</evidence>
<name>A0A842J9V7_9ACTN</name>
<evidence type="ECO:0000313" key="1">
    <source>
        <dbReference type="EMBL" id="MBC2888902.1"/>
    </source>
</evidence>
<organism evidence="1 2">
    <name type="scientific">Gordonibacter massiliensis</name>
    <name type="common">ex Traore et al. 2017</name>
    <dbReference type="NCBI Taxonomy" id="1841863"/>
    <lineage>
        <taxon>Bacteria</taxon>
        <taxon>Bacillati</taxon>
        <taxon>Actinomycetota</taxon>
        <taxon>Coriobacteriia</taxon>
        <taxon>Eggerthellales</taxon>
        <taxon>Eggerthellaceae</taxon>
        <taxon>Gordonibacter</taxon>
    </lineage>
</organism>
<accession>A0A842J9V7</accession>
<sequence>MAMEATTIRFAPEERAWIQSYADFCGKTFSDVVREAALERVEDAADLQAYEEALREDDGVRYTMEEVMRMCEQAQ</sequence>
<proteinExistence type="predicted"/>
<dbReference type="NCBIfam" id="NF046040">
    <property type="entry name" value="RelB_antitoxin"/>
    <property type="match status" value="1"/>
</dbReference>
<dbReference type="InterPro" id="IPR046257">
    <property type="entry name" value="DUF6290"/>
</dbReference>
<dbReference type="Pfam" id="PF19807">
    <property type="entry name" value="DUF6290"/>
    <property type="match status" value="1"/>
</dbReference>
<protein>
    <submittedName>
        <fullName evidence="1">Antitoxin</fullName>
    </submittedName>
</protein>
<keyword evidence="2" id="KW-1185">Reference proteome</keyword>
<gene>
    <name evidence="1" type="ORF">H7313_06005</name>
</gene>
<dbReference type="Proteomes" id="UP000587396">
    <property type="component" value="Unassembled WGS sequence"/>
</dbReference>